<reference evidence="7" key="1">
    <citation type="submission" date="2014-05" db="EMBL/GenBank/DDBJ databases">
        <title>The transcriptome of the halophilic microalga Tetraselmis sp. GSL018 isolated from the Great Salt Lake, Utah.</title>
        <authorList>
            <person name="Jinkerson R.E."/>
            <person name="D'Adamo S."/>
            <person name="Posewitz M.C."/>
        </authorList>
    </citation>
    <scope>NUCLEOTIDE SEQUENCE</scope>
    <source>
        <strain evidence="7">GSL018</strain>
    </source>
</reference>
<organism evidence="7">
    <name type="scientific">Tetraselmis sp. GSL018</name>
    <dbReference type="NCBI Taxonomy" id="582737"/>
    <lineage>
        <taxon>Eukaryota</taxon>
        <taxon>Viridiplantae</taxon>
        <taxon>Chlorophyta</taxon>
        <taxon>core chlorophytes</taxon>
        <taxon>Chlorodendrophyceae</taxon>
        <taxon>Chlorodendrales</taxon>
        <taxon>Chlorodendraceae</taxon>
        <taxon>Tetraselmis</taxon>
    </lineage>
</organism>
<feature type="transmembrane region" description="Helical" evidence="6">
    <location>
        <begin position="33"/>
        <end position="51"/>
    </location>
</feature>
<dbReference type="Pfam" id="PF01150">
    <property type="entry name" value="GDA1_CD39"/>
    <property type="match status" value="1"/>
</dbReference>
<dbReference type="InterPro" id="IPR000407">
    <property type="entry name" value="GDA1_CD39_NTPase"/>
</dbReference>
<dbReference type="EMBL" id="GBEZ01009214">
    <property type="protein sequence ID" value="JAC76360.1"/>
    <property type="molecule type" value="Transcribed_RNA"/>
</dbReference>
<dbReference type="GO" id="GO:0017110">
    <property type="term" value="F:nucleoside diphosphate phosphatase activity"/>
    <property type="evidence" value="ECO:0007669"/>
    <property type="project" value="TreeGrafter"/>
</dbReference>
<accession>A0A061S0A1</accession>
<feature type="active site" description="Proton acceptor" evidence="3">
    <location>
        <position position="204"/>
    </location>
</feature>
<evidence type="ECO:0000256" key="1">
    <source>
        <dbReference type="ARBA" id="ARBA00009283"/>
    </source>
</evidence>
<dbReference type="GO" id="GO:0009134">
    <property type="term" value="P:nucleoside diphosphate catabolic process"/>
    <property type="evidence" value="ECO:0007669"/>
    <property type="project" value="TreeGrafter"/>
</dbReference>
<evidence type="ECO:0000256" key="4">
    <source>
        <dbReference type="RuleBase" id="RU003833"/>
    </source>
</evidence>
<keyword evidence="6" id="KW-0812">Transmembrane</keyword>
<evidence type="ECO:0000256" key="2">
    <source>
        <dbReference type="ARBA" id="ARBA00022801"/>
    </source>
</evidence>
<dbReference type="PROSITE" id="PS01238">
    <property type="entry name" value="GDA1_CD39_NTPASE"/>
    <property type="match status" value="1"/>
</dbReference>
<keyword evidence="2 4" id="KW-0378">Hydrolase</keyword>
<dbReference type="AlphaFoldDB" id="A0A061S0A1"/>
<dbReference type="Gene3D" id="3.30.420.40">
    <property type="match status" value="1"/>
</dbReference>
<dbReference type="PANTHER" id="PTHR11782:SF125">
    <property type="entry name" value="APYRASE 7-RELATED"/>
    <property type="match status" value="1"/>
</dbReference>
<evidence type="ECO:0000256" key="6">
    <source>
        <dbReference type="SAM" id="Phobius"/>
    </source>
</evidence>
<evidence type="ECO:0000256" key="3">
    <source>
        <dbReference type="PIRSR" id="PIRSR600407-1"/>
    </source>
</evidence>
<evidence type="ECO:0000313" key="7">
    <source>
        <dbReference type="EMBL" id="JAC76360.1"/>
    </source>
</evidence>
<name>A0A061S0A1_9CHLO</name>
<dbReference type="GO" id="GO:0016020">
    <property type="term" value="C:membrane"/>
    <property type="evidence" value="ECO:0007669"/>
    <property type="project" value="TreeGrafter"/>
</dbReference>
<feature type="region of interest" description="Disordered" evidence="5">
    <location>
        <begin position="620"/>
        <end position="674"/>
    </location>
</feature>
<dbReference type="PANTHER" id="PTHR11782">
    <property type="entry name" value="ADENOSINE/GUANOSINE DIPHOSPHATASE"/>
    <property type="match status" value="1"/>
</dbReference>
<dbReference type="Gene3D" id="3.30.420.150">
    <property type="entry name" value="Exopolyphosphatase. Domain 2"/>
    <property type="match status" value="1"/>
</dbReference>
<gene>
    <name evidence="7" type="ORF">TSPGSL018_20416</name>
</gene>
<evidence type="ECO:0008006" key="8">
    <source>
        <dbReference type="Google" id="ProtNLM"/>
    </source>
</evidence>
<feature type="compositionally biased region" description="Pro residues" evidence="5">
    <location>
        <begin position="625"/>
        <end position="637"/>
    </location>
</feature>
<protein>
    <recommendedName>
        <fullName evidence="8">Apyrase</fullName>
    </recommendedName>
</protein>
<evidence type="ECO:0000256" key="5">
    <source>
        <dbReference type="SAM" id="MobiDB-lite"/>
    </source>
</evidence>
<proteinExistence type="inferred from homology"/>
<sequence>MIFARKPNLQKQPRHYPTWICSMPNGTSSGRRRAAGIFTTILAIFTLIFVWEISRPGPDKYVTVIDSGSTGTRVYVYKWGMRGRSMPSLLALEPTMKEVLAHRKAAGFQRGAYRRIETEPGLDRAAGDLSAVRASLQPLLEWAKKTVPAQRHSSSPVFLFGTAGLRKLPEDDRLKLLNDINQVLESSPFSFRPEYVKVIDGADEGVYGWVGLNYIEGRLKASLGAAPSPLRHPVADAEKAAPYEQETVGALDLGGSSLEVTFIPSRWPRKRKVPVSVLRTPYSLYTHSFKGYGMNDAFDKAVTILLEAMLADRQQQQDTAAAAAAGRTAVPSGVPTLEHPCLQEGYSERFRRKDPAWHMQGSAPTKPTSEPLPSESIEEVLLVGRPRWSECRDLAEKVVDAGALCRRPPCALGAEAPPMHGRFLAMSGFFVVYDFFGLPLTATLAELEDAGRRYCGRPWQELSRDLADIKNIETYCFRAPYVSILLSDGLGLQQSQLSVVKGGFSWTLGAALTEGDTLAGLGSVEDDSLTQALSGAPGWMARSGARLTLAAALLLAWVAAICALLQQSGNPFCRGCCLGPLGDPMAAGAAAAKRQPLKGQPAEPPEMVSPWLLRGPGPELCIPVAPQPSRPLAPPPSQRSHSLHSEMSGMRAERGRRRRDRSSDCLAQLTDWSE</sequence>
<comment type="similarity">
    <text evidence="1 4">Belongs to the GDA1/CD39 NTPase family.</text>
</comment>
<keyword evidence="6" id="KW-0472">Membrane</keyword>
<keyword evidence="6" id="KW-1133">Transmembrane helix</keyword>